<dbReference type="RefSeq" id="WP_158212581.1">
    <property type="nucleotide sequence ID" value="NZ_FNZC01000012.1"/>
</dbReference>
<sequence>MRTSKIKIHAMTIPYLTDSNGERYWPMRPLCEAIELNWHSQAAKLQPPEIVRPIAWGGAQQCTNDVELVEFAKWSVWQVCGVKVTRQ</sequence>
<reference evidence="1 2" key="1">
    <citation type="submission" date="2018-06" db="EMBL/GenBank/DDBJ databases">
        <authorList>
            <consortium name="Pathogen Informatics"/>
            <person name="Doyle S."/>
        </authorList>
    </citation>
    <scope>NUCLEOTIDE SEQUENCE [LARGE SCALE GENOMIC DNA]</scope>
    <source>
        <strain evidence="1 2">NCTC10692</strain>
    </source>
</reference>
<evidence type="ECO:0000313" key="2">
    <source>
        <dbReference type="Proteomes" id="UP000255303"/>
    </source>
</evidence>
<dbReference type="Proteomes" id="UP000255303">
    <property type="component" value="Unassembled WGS sequence"/>
</dbReference>
<evidence type="ECO:0000313" key="1">
    <source>
        <dbReference type="EMBL" id="SUD50711.1"/>
    </source>
</evidence>
<dbReference type="EMBL" id="UGUV01000002">
    <property type="protein sequence ID" value="SUD50711.1"/>
    <property type="molecule type" value="Genomic_DNA"/>
</dbReference>
<organism evidence="1 2">
    <name type="scientific">Ectopseudomonas oleovorans</name>
    <name type="common">Pseudomonas oleovorans</name>
    <dbReference type="NCBI Taxonomy" id="301"/>
    <lineage>
        <taxon>Bacteria</taxon>
        <taxon>Pseudomonadati</taxon>
        <taxon>Pseudomonadota</taxon>
        <taxon>Gammaproteobacteria</taxon>
        <taxon>Pseudomonadales</taxon>
        <taxon>Pseudomonadaceae</taxon>
        <taxon>Ectopseudomonas</taxon>
    </lineage>
</organism>
<name>A0A379JR62_ECTOL</name>
<dbReference type="AlphaFoldDB" id="A0A379JR62"/>
<proteinExistence type="predicted"/>
<accession>A0A379JR62</accession>
<protein>
    <submittedName>
        <fullName evidence="1">P22_AR N-terminal domain</fullName>
    </submittedName>
</protein>
<gene>
    <name evidence="1" type="ORF">NCTC10692_01139</name>
</gene>